<dbReference type="InterPro" id="IPR018679">
    <property type="entry name" value="DUF2161"/>
</dbReference>
<evidence type="ECO:0000313" key="2">
    <source>
        <dbReference type="EMBL" id="SFE52906.1"/>
    </source>
</evidence>
<feature type="compositionally biased region" description="Basic residues" evidence="1">
    <location>
        <begin position="262"/>
        <end position="274"/>
    </location>
</feature>
<dbReference type="RefSeq" id="WP_046228686.1">
    <property type="nucleotide sequence ID" value="NZ_FONN01000003.1"/>
</dbReference>
<sequence length="274" mass="30774">MAVNKEEELYQPIKAYYEARGFVVKSEVLHCDLVAMHADTEETIIVEMKKTFNLALLLQGIERLRINDQVVLVVERNRKKSGAHNQRFGEITELCRMLGIGLMTVTFFKTKAPVIDVLCEPGEAPQRGTRRKKQARLLLEFRERSGDYNVGGSTGRKLVTAYREKALRCAYALQRQEEAQSPSQVAAVTSFPRSGAVLRDNYYGWFERQQRGKYRLLPAGAAALTEYADVIADWVAALPGSQAGQNAPAAPIESQTSLASRPSRRPRKRRSSSR</sequence>
<dbReference type="AlphaFoldDB" id="A0A1I2B9X9"/>
<evidence type="ECO:0000256" key="1">
    <source>
        <dbReference type="SAM" id="MobiDB-lite"/>
    </source>
</evidence>
<accession>A0A1I2B9X9</accession>
<feature type="region of interest" description="Disordered" evidence="1">
    <location>
        <begin position="241"/>
        <end position="274"/>
    </location>
</feature>
<keyword evidence="3" id="KW-1185">Reference proteome</keyword>
<dbReference type="OrthoDB" id="9795163at2"/>
<name>A0A1I2B9X9_9BACL</name>
<dbReference type="Pfam" id="PF09929">
    <property type="entry name" value="DUF2161"/>
    <property type="match status" value="1"/>
</dbReference>
<protein>
    <submittedName>
        <fullName evidence="2">Uncharacterized protein</fullName>
    </submittedName>
</protein>
<proteinExistence type="predicted"/>
<reference evidence="3" key="1">
    <citation type="submission" date="2016-10" db="EMBL/GenBank/DDBJ databases">
        <authorList>
            <person name="Varghese N."/>
            <person name="Submissions S."/>
        </authorList>
    </citation>
    <scope>NUCLEOTIDE SEQUENCE [LARGE SCALE GENOMIC DNA]</scope>
    <source>
        <strain evidence="3">CGMCC 1.10223</strain>
    </source>
</reference>
<dbReference type="Proteomes" id="UP000183410">
    <property type="component" value="Unassembled WGS sequence"/>
</dbReference>
<evidence type="ECO:0000313" key="3">
    <source>
        <dbReference type="Proteomes" id="UP000183410"/>
    </source>
</evidence>
<gene>
    <name evidence="2" type="ORF">SAMN04487969_103232</name>
</gene>
<dbReference type="EMBL" id="FONN01000003">
    <property type="protein sequence ID" value="SFE52906.1"/>
    <property type="molecule type" value="Genomic_DNA"/>
</dbReference>
<organism evidence="2 3">
    <name type="scientific">Paenibacillus algorifonticola</name>
    <dbReference type="NCBI Taxonomy" id="684063"/>
    <lineage>
        <taxon>Bacteria</taxon>
        <taxon>Bacillati</taxon>
        <taxon>Bacillota</taxon>
        <taxon>Bacilli</taxon>
        <taxon>Bacillales</taxon>
        <taxon>Paenibacillaceae</taxon>
        <taxon>Paenibacillus</taxon>
    </lineage>
</organism>